<reference evidence="1" key="2">
    <citation type="submission" date="2012-05" db="EMBL/GenBank/DDBJ databases">
        <title>The Genome Annotation of Fusarium oxysporum Cotton.</title>
        <authorList>
            <consortium name="The Broad Institute Genomics Platform"/>
            <person name="Ma L.-J."/>
            <person name="Corby-Kistler H."/>
            <person name="Broz K."/>
            <person name="Gale L.R."/>
            <person name="Jonkers W."/>
            <person name="O'Donnell K."/>
            <person name="Ploetz R."/>
            <person name="Steinberg C."/>
            <person name="Schwartz D.C."/>
            <person name="VanEtten H."/>
            <person name="Zhou S."/>
            <person name="Young S.K."/>
            <person name="Zeng Q."/>
            <person name="Gargeya S."/>
            <person name="Fitzgerald M."/>
            <person name="Abouelleil A."/>
            <person name="Alvarado L."/>
            <person name="Chapman S.B."/>
            <person name="Gainer-Dewar J."/>
            <person name="Goldberg J."/>
            <person name="Griggs A."/>
            <person name="Gujja S."/>
            <person name="Hansen M."/>
            <person name="Howarth C."/>
            <person name="Imamovic A."/>
            <person name="Ireland A."/>
            <person name="Larimer J."/>
            <person name="McCowan C."/>
            <person name="Murphy C."/>
            <person name="Pearson M."/>
            <person name="Poon T.W."/>
            <person name="Priest M."/>
            <person name="Roberts A."/>
            <person name="Saif S."/>
            <person name="Shea T."/>
            <person name="Sykes S."/>
            <person name="Wortman J."/>
            <person name="Nusbaum C."/>
            <person name="Birren B."/>
        </authorList>
    </citation>
    <scope>NUCLEOTIDE SEQUENCE</scope>
    <source>
        <strain evidence="1">25433</strain>
    </source>
</reference>
<reference evidence="1" key="1">
    <citation type="submission" date="2011-11" db="EMBL/GenBank/DDBJ databases">
        <title>The Genome Sequence of Fusarium oxysporum Cotton.</title>
        <authorList>
            <consortium name="The Broad Institute Genome Sequencing Platform"/>
            <person name="Ma L.-J."/>
            <person name="Gale L.R."/>
            <person name="Schwartz D.C."/>
            <person name="Zhou S."/>
            <person name="Corby-Kistler H."/>
            <person name="Young S.K."/>
            <person name="Zeng Q."/>
            <person name="Gargeya S."/>
            <person name="Fitzgerald M."/>
            <person name="Haas B."/>
            <person name="Abouelleil A."/>
            <person name="Alvarado L."/>
            <person name="Arachchi H.M."/>
            <person name="Berlin A."/>
            <person name="Brown A."/>
            <person name="Chapman S.B."/>
            <person name="Chen Z."/>
            <person name="Dunbar C."/>
            <person name="Freedman E."/>
            <person name="Gearin G."/>
            <person name="Goldberg J."/>
            <person name="Griggs A."/>
            <person name="Gujja S."/>
            <person name="Heiman D."/>
            <person name="Howarth C."/>
            <person name="Larson L."/>
            <person name="Lui A."/>
            <person name="MacDonald P.J.P."/>
            <person name="Montmayeur A."/>
            <person name="Murphy C."/>
            <person name="Neiman D."/>
            <person name="Pearson M."/>
            <person name="Priest M."/>
            <person name="Roberts A."/>
            <person name="Saif S."/>
            <person name="Shea T."/>
            <person name="Shenoy N."/>
            <person name="Sisk P."/>
            <person name="Stolte C."/>
            <person name="Sykes S."/>
            <person name="Wortman J."/>
            <person name="Nusbaum C."/>
            <person name="Birren B."/>
        </authorList>
    </citation>
    <scope>NUCLEOTIDE SEQUENCE [LARGE SCALE GENOMIC DNA]</scope>
    <source>
        <strain evidence="1">25433</strain>
    </source>
</reference>
<gene>
    <name evidence="1" type="ORF">FOTG_07924</name>
</gene>
<accession>X0LHV3</accession>
<dbReference type="EMBL" id="JH657933">
    <property type="protein sequence ID" value="EXM25539.1"/>
    <property type="molecule type" value="Genomic_DNA"/>
</dbReference>
<organism evidence="1">
    <name type="scientific">Fusarium oxysporum f. sp. vasinfectum 25433</name>
    <dbReference type="NCBI Taxonomy" id="1089449"/>
    <lineage>
        <taxon>Eukaryota</taxon>
        <taxon>Fungi</taxon>
        <taxon>Dikarya</taxon>
        <taxon>Ascomycota</taxon>
        <taxon>Pezizomycotina</taxon>
        <taxon>Sordariomycetes</taxon>
        <taxon>Hypocreomycetidae</taxon>
        <taxon>Hypocreales</taxon>
        <taxon>Nectriaceae</taxon>
        <taxon>Fusarium</taxon>
        <taxon>Fusarium oxysporum species complex</taxon>
    </lineage>
</organism>
<dbReference type="Proteomes" id="UP000030701">
    <property type="component" value="Unassembled WGS sequence"/>
</dbReference>
<dbReference type="HOGENOM" id="CLU_1165858_0_0_1"/>
<dbReference type="AlphaFoldDB" id="X0LHV3"/>
<evidence type="ECO:0000313" key="1">
    <source>
        <dbReference type="EMBL" id="EXM25539.1"/>
    </source>
</evidence>
<protein>
    <submittedName>
        <fullName evidence="1">Uncharacterized protein</fullName>
    </submittedName>
</protein>
<sequence>MRALGACSCSFNGFSSTTPLTTTITPRATTVGLKDTLDGRPGPTQIRPSFSFAMLSFTRTIGLLLMTNHALEDKAMACCLFQRSLQIANTKYALYALRRPMWTSNATTLLLMSASALYQPNQALLDGNRHRNQICYDDALWRTRKLTACHSASQRSLPRLFLGKLISLWTMIWTCAAPPHHFGYGGVLLAHRQSTQSSTPPSELLIVNSMALYFDLVHMSLRHCPGLVIALSPQPLSR</sequence>
<proteinExistence type="predicted"/>
<name>X0LHV3_FUSOX</name>